<dbReference type="OMA" id="ADTHAYD"/>
<evidence type="ECO:0000313" key="3">
    <source>
        <dbReference type="Proteomes" id="UP000184267"/>
    </source>
</evidence>
<evidence type="ECO:0000256" key="1">
    <source>
        <dbReference type="SAM" id="MobiDB-lite"/>
    </source>
</evidence>
<dbReference type="EMBL" id="MNAD01001477">
    <property type="protein sequence ID" value="OJT05245.1"/>
    <property type="molecule type" value="Genomic_DNA"/>
</dbReference>
<name>A0A1M2VCG4_TRAPU</name>
<evidence type="ECO:0000313" key="2">
    <source>
        <dbReference type="EMBL" id="OJT05245.1"/>
    </source>
</evidence>
<accession>A0A1M2VCG4</accession>
<feature type="compositionally biased region" description="Polar residues" evidence="1">
    <location>
        <begin position="250"/>
        <end position="264"/>
    </location>
</feature>
<comment type="caution">
    <text evidence="2">The sequence shown here is derived from an EMBL/GenBank/DDBJ whole genome shotgun (WGS) entry which is preliminary data.</text>
</comment>
<organism evidence="2 3">
    <name type="scientific">Trametes pubescens</name>
    <name type="common">White-rot fungus</name>
    <dbReference type="NCBI Taxonomy" id="154538"/>
    <lineage>
        <taxon>Eukaryota</taxon>
        <taxon>Fungi</taxon>
        <taxon>Dikarya</taxon>
        <taxon>Basidiomycota</taxon>
        <taxon>Agaricomycotina</taxon>
        <taxon>Agaricomycetes</taxon>
        <taxon>Polyporales</taxon>
        <taxon>Polyporaceae</taxon>
        <taxon>Trametes</taxon>
    </lineage>
</organism>
<sequence>MPSPIFVRNDVNPVGLYRELDGEDSDLPTQPQSPGLDEDMDADDLRARRRSGKKAARVLGIADEDVVMADTHAYDGRRGSLSQLNLSTLSLREPPRGYVSMSDDDVPLLGGTSTHRGKTGKAYKRLGRKLLGGFRLSKAPKGKGRKRALSGGPSSLSTLASPFHDEADMEWEEEGAPSGSTLYDADMSAPDEDRAGSSASISLKTPKTPRRERHTSAPTTPRTSPRSAKSRRSSTHWQRTAPRTPLSAKSWRSMSDSSPGTGSDRSPGVLLRRAKRRRARDMASQTKILQLLGPEATGAVAQATNVKETKLRYRDFGRQLHDRLKRDL</sequence>
<dbReference type="AlphaFoldDB" id="A0A1M2VCG4"/>
<reference evidence="2 3" key="1">
    <citation type="submission" date="2016-10" db="EMBL/GenBank/DDBJ databases">
        <title>Genome sequence of the basidiomycete white-rot fungus Trametes pubescens.</title>
        <authorList>
            <person name="Makela M.R."/>
            <person name="Granchi Z."/>
            <person name="Peng M."/>
            <person name="De Vries R.P."/>
            <person name="Grigoriev I."/>
            <person name="Riley R."/>
            <person name="Hilden K."/>
        </authorList>
    </citation>
    <scope>NUCLEOTIDE SEQUENCE [LARGE SCALE GENOMIC DNA]</scope>
    <source>
        <strain evidence="2 3">FBCC735</strain>
    </source>
</reference>
<feature type="compositionally biased region" description="Basic residues" evidence="1">
    <location>
        <begin position="138"/>
        <end position="148"/>
    </location>
</feature>
<gene>
    <name evidence="2" type="ORF">TRAPUB_3983</name>
</gene>
<feature type="compositionally biased region" description="Low complexity" evidence="1">
    <location>
        <begin position="216"/>
        <end position="227"/>
    </location>
</feature>
<feature type="region of interest" description="Disordered" evidence="1">
    <location>
        <begin position="17"/>
        <end position="42"/>
    </location>
</feature>
<protein>
    <submittedName>
        <fullName evidence="2">Uncharacterized protein</fullName>
    </submittedName>
</protein>
<keyword evidence="3" id="KW-1185">Reference proteome</keyword>
<dbReference type="Proteomes" id="UP000184267">
    <property type="component" value="Unassembled WGS sequence"/>
</dbReference>
<dbReference type="OrthoDB" id="2751298at2759"/>
<feature type="region of interest" description="Disordered" evidence="1">
    <location>
        <begin position="93"/>
        <end position="121"/>
    </location>
</feature>
<proteinExistence type="predicted"/>
<feature type="region of interest" description="Disordered" evidence="1">
    <location>
        <begin position="134"/>
        <end position="282"/>
    </location>
</feature>